<organism evidence="3 4">
    <name type="scientific">Aphanomyces astaci</name>
    <name type="common">Crayfish plague agent</name>
    <dbReference type="NCBI Taxonomy" id="112090"/>
    <lineage>
        <taxon>Eukaryota</taxon>
        <taxon>Sar</taxon>
        <taxon>Stramenopiles</taxon>
        <taxon>Oomycota</taxon>
        <taxon>Saprolegniomycetes</taxon>
        <taxon>Saprolegniales</taxon>
        <taxon>Verrucalvaceae</taxon>
        <taxon>Aphanomyces</taxon>
    </lineage>
</organism>
<dbReference type="AlphaFoldDB" id="A0A6A4ZH92"/>
<comment type="caution">
    <text evidence="3">The sequence shown here is derived from an EMBL/GenBank/DDBJ whole genome shotgun (WGS) entry which is preliminary data.</text>
</comment>
<dbReference type="PANTHER" id="PTHR37473:SF1">
    <property type="entry name" value="EF-HAND DOMAIN-CONTAINING PROTEIN"/>
    <property type="match status" value="1"/>
</dbReference>
<dbReference type="VEuPathDB" id="FungiDB:H257_18533"/>
<protein>
    <recommendedName>
        <fullName evidence="2">EF-hand domain-containing protein</fullName>
    </recommendedName>
</protein>
<dbReference type="GO" id="GO:0005509">
    <property type="term" value="F:calcium ion binding"/>
    <property type="evidence" value="ECO:0007669"/>
    <property type="project" value="InterPro"/>
</dbReference>
<feature type="coiled-coil region" evidence="1">
    <location>
        <begin position="284"/>
        <end position="372"/>
    </location>
</feature>
<dbReference type="Proteomes" id="UP000469452">
    <property type="component" value="Unassembled WGS sequence"/>
</dbReference>
<accession>A0A6A4ZH92</accession>
<proteinExistence type="predicted"/>
<evidence type="ECO:0000313" key="3">
    <source>
        <dbReference type="EMBL" id="KAF0711429.1"/>
    </source>
</evidence>
<dbReference type="SUPFAM" id="SSF47473">
    <property type="entry name" value="EF-hand"/>
    <property type="match status" value="1"/>
</dbReference>
<dbReference type="PROSITE" id="PS50222">
    <property type="entry name" value="EF_HAND_2"/>
    <property type="match status" value="1"/>
</dbReference>
<dbReference type="EMBL" id="VJMI01018121">
    <property type="protein sequence ID" value="KAF0711429.1"/>
    <property type="molecule type" value="Genomic_DNA"/>
</dbReference>
<gene>
    <name evidence="3" type="ORF">AaE_012219</name>
</gene>
<feature type="coiled-coil region" evidence="1">
    <location>
        <begin position="201"/>
        <end position="238"/>
    </location>
</feature>
<dbReference type="InterPro" id="IPR002048">
    <property type="entry name" value="EF_hand_dom"/>
</dbReference>
<evidence type="ECO:0000259" key="2">
    <source>
        <dbReference type="PROSITE" id="PS50222"/>
    </source>
</evidence>
<dbReference type="PANTHER" id="PTHR37473">
    <property type="entry name" value="EF-HAND DOMAIN-CONTAINING PROTEIN"/>
    <property type="match status" value="1"/>
</dbReference>
<dbReference type="Gene3D" id="1.10.238.10">
    <property type="entry name" value="EF-hand"/>
    <property type="match status" value="1"/>
</dbReference>
<feature type="coiled-coil region" evidence="1">
    <location>
        <begin position="136"/>
        <end position="163"/>
    </location>
</feature>
<sequence length="391" mass="44673">MESEGDGGHDIPIIHQHNHHGMTPPLLRAPSDGAILASFDTIFSIYDTGRGSIATEHLSALFHKMGYTVSRDQLEKFLDELDPDATGDISKLAFLKWFERWGDALDDPEEVAAHVADNTSPFHGDDDNGPASGSAAMAVQSEMLDAKMQRKRAEEDVQLLANRLAHLRFVLYWSLASHCLDVEPSFVVAFKCGFTRRLTEEKKAQRKIDEANKRAEDIESIKRRNAEHQRLKREHLERTSASVRHALVTNSKMSVDSSKKKELAIMTMAKSRAKYVQDTKLDARLMAEEKARQMELDRKRLAQKTQAIKDKEKEAAKLREEARKRHERVLIKAARIKLADEFKKKSVAEKMLRDMEAEEARLIEKLRHTQEHQRQAYMHLESAIQMQVSDD</sequence>
<evidence type="ECO:0000256" key="1">
    <source>
        <dbReference type="SAM" id="Coils"/>
    </source>
</evidence>
<reference evidence="3 4" key="1">
    <citation type="submission" date="2019-06" db="EMBL/GenBank/DDBJ databases">
        <title>Genomics analysis of Aphanomyces spp. identifies a new class of oomycete effector associated with host adaptation.</title>
        <authorList>
            <person name="Gaulin E."/>
        </authorList>
    </citation>
    <scope>NUCLEOTIDE SEQUENCE [LARGE SCALE GENOMIC DNA]</scope>
    <source>
        <strain evidence="3 4">E</strain>
    </source>
</reference>
<feature type="domain" description="EF-hand" evidence="2">
    <location>
        <begin position="69"/>
        <end position="104"/>
    </location>
</feature>
<keyword evidence="1" id="KW-0175">Coiled coil</keyword>
<name>A0A6A4ZH92_APHAT</name>
<dbReference type="InterPro" id="IPR011992">
    <property type="entry name" value="EF-hand-dom_pair"/>
</dbReference>
<evidence type="ECO:0000313" key="4">
    <source>
        <dbReference type="Proteomes" id="UP000469452"/>
    </source>
</evidence>